<dbReference type="InterPro" id="IPR045864">
    <property type="entry name" value="aa-tRNA-synth_II/BPL/LPL"/>
</dbReference>
<dbReference type="AlphaFoldDB" id="A0A0G0KFC5"/>
<protein>
    <submittedName>
        <fullName evidence="5">Lysyl-tRNA synthetase</fullName>
    </submittedName>
</protein>
<name>A0A0G0KFC5_9BACT</name>
<dbReference type="PANTHER" id="PTHR42918:SF15">
    <property type="entry name" value="LYSINE--TRNA LIGASE, CHLOROPLASTIC_MITOCHONDRIAL"/>
    <property type="match status" value="1"/>
</dbReference>
<gene>
    <name evidence="5" type="ORF">US96_C0039G0001</name>
</gene>
<organism evidence="5 6">
    <name type="scientific">Candidatus Woesebacteria bacterium GW2011_GWB1_38_5b</name>
    <dbReference type="NCBI Taxonomy" id="1618569"/>
    <lineage>
        <taxon>Bacteria</taxon>
        <taxon>Candidatus Woeseibacteriota</taxon>
    </lineage>
</organism>
<dbReference type="Pfam" id="PF00152">
    <property type="entry name" value="tRNA-synt_2"/>
    <property type="match status" value="1"/>
</dbReference>
<evidence type="ECO:0000313" key="6">
    <source>
        <dbReference type="Proteomes" id="UP000034181"/>
    </source>
</evidence>
<evidence type="ECO:0000256" key="3">
    <source>
        <dbReference type="ARBA" id="ARBA00022840"/>
    </source>
</evidence>
<dbReference type="GO" id="GO:0005829">
    <property type="term" value="C:cytosol"/>
    <property type="evidence" value="ECO:0007669"/>
    <property type="project" value="TreeGrafter"/>
</dbReference>
<dbReference type="GO" id="GO:0000049">
    <property type="term" value="F:tRNA binding"/>
    <property type="evidence" value="ECO:0007669"/>
    <property type="project" value="TreeGrafter"/>
</dbReference>
<dbReference type="GO" id="GO:0004824">
    <property type="term" value="F:lysine-tRNA ligase activity"/>
    <property type="evidence" value="ECO:0007669"/>
    <property type="project" value="TreeGrafter"/>
</dbReference>
<dbReference type="GO" id="GO:0005524">
    <property type="term" value="F:ATP binding"/>
    <property type="evidence" value="ECO:0007669"/>
    <property type="project" value="InterPro"/>
</dbReference>
<evidence type="ECO:0000256" key="1">
    <source>
        <dbReference type="ARBA" id="ARBA00022598"/>
    </source>
</evidence>
<proteinExistence type="predicted"/>
<evidence type="ECO:0000256" key="2">
    <source>
        <dbReference type="ARBA" id="ARBA00022741"/>
    </source>
</evidence>
<comment type="caution">
    <text evidence="5">The sequence shown here is derived from an EMBL/GenBank/DDBJ whole genome shotgun (WGS) entry which is preliminary data.</text>
</comment>
<dbReference type="SUPFAM" id="SSF55681">
    <property type="entry name" value="Class II aaRS and biotin synthetases"/>
    <property type="match status" value="1"/>
</dbReference>
<dbReference type="GO" id="GO:0006430">
    <property type="term" value="P:lysyl-tRNA aminoacylation"/>
    <property type="evidence" value="ECO:0007669"/>
    <property type="project" value="TreeGrafter"/>
</dbReference>
<dbReference type="InterPro" id="IPR004364">
    <property type="entry name" value="Aa-tRNA-synt_II"/>
</dbReference>
<dbReference type="Proteomes" id="UP000034181">
    <property type="component" value="Unassembled WGS sequence"/>
</dbReference>
<dbReference type="Gene3D" id="3.30.930.10">
    <property type="entry name" value="Bira Bifunctional Protein, Domain 2"/>
    <property type="match status" value="1"/>
</dbReference>
<keyword evidence="3" id="KW-0067">ATP-binding</keyword>
<evidence type="ECO:0000313" key="5">
    <source>
        <dbReference type="EMBL" id="KKQ74165.1"/>
    </source>
</evidence>
<dbReference type="PANTHER" id="PTHR42918">
    <property type="entry name" value="LYSYL-TRNA SYNTHETASE"/>
    <property type="match status" value="1"/>
</dbReference>
<accession>A0A0G0KFC5</accession>
<evidence type="ECO:0000259" key="4">
    <source>
        <dbReference type="Pfam" id="PF00152"/>
    </source>
</evidence>
<dbReference type="EMBL" id="LBUZ01000039">
    <property type="protein sequence ID" value="KKQ74165.1"/>
    <property type="molecule type" value="Genomic_DNA"/>
</dbReference>
<dbReference type="PATRIC" id="fig|1618569.3.peg.816"/>
<feature type="domain" description="Aminoacyl-tRNA synthetase class II (D/K/N)" evidence="4">
    <location>
        <begin position="1"/>
        <end position="112"/>
    </location>
</feature>
<keyword evidence="5" id="KW-0030">Aminoacyl-tRNA synthetase</keyword>
<reference evidence="5 6" key="1">
    <citation type="journal article" date="2015" name="Nature">
        <title>rRNA introns, odd ribosomes, and small enigmatic genomes across a large radiation of phyla.</title>
        <authorList>
            <person name="Brown C.T."/>
            <person name="Hug L.A."/>
            <person name="Thomas B.C."/>
            <person name="Sharon I."/>
            <person name="Castelle C.J."/>
            <person name="Singh A."/>
            <person name="Wilkins M.J."/>
            <person name="Williams K.H."/>
            <person name="Banfield J.F."/>
        </authorList>
    </citation>
    <scope>NUCLEOTIDE SEQUENCE [LARGE SCALE GENOMIC DNA]</scope>
</reference>
<feature type="non-terminal residue" evidence="5">
    <location>
        <position position="1"/>
    </location>
</feature>
<sequence>FLVNEPKFMSPLAKSKADNPELTERFHIIIAGSELGNGYSELNDPVDQYQRFLEQQHARDAGDEEAQMMDIDYVEMLEYGMPPTSGYAHSERLFWFLEGVSAREATLFPQMKLKLDESVGEIYPDFKAPTKSKE</sequence>
<keyword evidence="2" id="KW-0547">Nucleotide-binding</keyword>
<keyword evidence="1" id="KW-0436">Ligase</keyword>